<dbReference type="EMBL" id="JAHMHQ010000044">
    <property type="protein sequence ID" value="KAK1621779.1"/>
    <property type="molecule type" value="Genomic_DNA"/>
</dbReference>
<organism evidence="2 3">
    <name type="scientific">Colletotrichum phormii</name>
    <dbReference type="NCBI Taxonomy" id="359342"/>
    <lineage>
        <taxon>Eukaryota</taxon>
        <taxon>Fungi</taxon>
        <taxon>Dikarya</taxon>
        <taxon>Ascomycota</taxon>
        <taxon>Pezizomycotina</taxon>
        <taxon>Sordariomycetes</taxon>
        <taxon>Hypocreomycetidae</taxon>
        <taxon>Glomerellales</taxon>
        <taxon>Glomerellaceae</taxon>
        <taxon>Colletotrichum</taxon>
        <taxon>Colletotrichum acutatum species complex</taxon>
    </lineage>
</organism>
<evidence type="ECO:0000256" key="1">
    <source>
        <dbReference type="SAM" id="Phobius"/>
    </source>
</evidence>
<dbReference type="RefSeq" id="XP_060437774.1">
    <property type="nucleotide sequence ID" value="XM_060591706.1"/>
</dbReference>
<keyword evidence="1" id="KW-0812">Transmembrane</keyword>
<comment type="caution">
    <text evidence="2">The sequence shown here is derived from an EMBL/GenBank/DDBJ whole genome shotgun (WGS) entry which is preliminary data.</text>
</comment>
<keyword evidence="1" id="KW-0472">Membrane</keyword>
<gene>
    <name evidence="2" type="ORF">BDP81DRAFT_443031</name>
</gene>
<proteinExistence type="predicted"/>
<evidence type="ECO:0000313" key="3">
    <source>
        <dbReference type="Proteomes" id="UP001243989"/>
    </source>
</evidence>
<protein>
    <submittedName>
        <fullName evidence="2">Uncharacterized protein</fullName>
    </submittedName>
</protein>
<feature type="transmembrane region" description="Helical" evidence="1">
    <location>
        <begin position="259"/>
        <end position="277"/>
    </location>
</feature>
<keyword evidence="1" id="KW-1133">Transmembrane helix</keyword>
<dbReference type="Proteomes" id="UP001243989">
    <property type="component" value="Unassembled WGS sequence"/>
</dbReference>
<name>A0AAJ0E7I9_9PEZI</name>
<feature type="transmembrane region" description="Helical" evidence="1">
    <location>
        <begin position="160"/>
        <end position="178"/>
    </location>
</feature>
<dbReference type="AlphaFoldDB" id="A0AAJ0E7I9"/>
<accession>A0AAJ0E7I9</accession>
<keyword evidence="3" id="KW-1185">Reference proteome</keyword>
<dbReference type="GeneID" id="85476568"/>
<feature type="transmembrane region" description="Helical" evidence="1">
    <location>
        <begin position="190"/>
        <end position="210"/>
    </location>
</feature>
<evidence type="ECO:0000313" key="2">
    <source>
        <dbReference type="EMBL" id="KAK1621779.1"/>
    </source>
</evidence>
<reference evidence="2" key="1">
    <citation type="submission" date="2021-06" db="EMBL/GenBank/DDBJ databases">
        <title>Comparative genomics, transcriptomics and evolutionary studies reveal genomic signatures of adaptation to plant cell wall in hemibiotrophic fungi.</title>
        <authorList>
            <consortium name="DOE Joint Genome Institute"/>
            <person name="Baroncelli R."/>
            <person name="Diaz J.F."/>
            <person name="Benocci T."/>
            <person name="Peng M."/>
            <person name="Battaglia E."/>
            <person name="Haridas S."/>
            <person name="Andreopoulos W."/>
            <person name="Labutti K."/>
            <person name="Pangilinan J."/>
            <person name="Floch G.L."/>
            <person name="Makela M.R."/>
            <person name="Henrissat B."/>
            <person name="Grigoriev I.V."/>
            <person name="Crouch J.A."/>
            <person name="De Vries R.P."/>
            <person name="Sukno S.A."/>
            <person name="Thon M.R."/>
        </authorList>
    </citation>
    <scope>NUCLEOTIDE SEQUENCE</scope>
    <source>
        <strain evidence="2">CBS 102054</strain>
    </source>
</reference>
<sequence>MSPLAKLAPEDSRAGSTCGEGAMLRLWIQLYAFPSSTLTRSTAKSHLRVSLISSLNSFNSHLYFPGLVCNHASYIPEFLQNIWTSSSSYRREKKNTGHAAAISERESLSPASSPAVMTENYIRGALRDAWNGICTSEQREVATTKLVKALNHTVKAWECLVMGLLALDLAITLYGLSAKISDAVIPIPNEVAIIAFTELMVLVQLMQILLPVYPAEEFEMFAIPQQLREKSVCKWVSGVFGLQETEFPARRDEMSGNNLKAFGVFLIPIAAAVVWKWRRVRRRQREMARNEQAALVAQAFRMWDA</sequence>